<reference evidence="6 7" key="1">
    <citation type="journal article" date="2019" name="Nat. Ecol. Evol.">
        <title>Megaphylogeny resolves global patterns of mushroom evolution.</title>
        <authorList>
            <person name="Varga T."/>
            <person name="Krizsan K."/>
            <person name="Foldi C."/>
            <person name="Dima B."/>
            <person name="Sanchez-Garcia M."/>
            <person name="Sanchez-Ramirez S."/>
            <person name="Szollosi G.J."/>
            <person name="Szarkandi J.G."/>
            <person name="Papp V."/>
            <person name="Albert L."/>
            <person name="Andreopoulos W."/>
            <person name="Angelini C."/>
            <person name="Antonin V."/>
            <person name="Barry K.W."/>
            <person name="Bougher N.L."/>
            <person name="Buchanan P."/>
            <person name="Buyck B."/>
            <person name="Bense V."/>
            <person name="Catcheside P."/>
            <person name="Chovatia M."/>
            <person name="Cooper J."/>
            <person name="Damon W."/>
            <person name="Desjardin D."/>
            <person name="Finy P."/>
            <person name="Geml J."/>
            <person name="Haridas S."/>
            <person name="Hughes K."/>
            <person name="Justo A."/>
            <person name="Karasinski D."/>
            <person name="Kautmanova I."/>
            <person name="Kiss B."/>
            <person name="Kocsube S."/>
            <person name="Kotiranta H."/>
            <person name="LaButti K.M."/>
            <person name="Lechner B.E."/>
            <person name="Liimatainen K."/>
            <person name="Lipzen A."/>
            <person name="Lukacs Z."/>
            <person name="Mihaltcheva S."/>
            <person name="Morgado L.N."/>
            <person name="Niskanen T."/>
            <person name="Noordeloos M.E."/>
            <person name="Ohm R.A."/>
            <person name="Ortiz-Santana B."/>
            <person name="Ovrebo C."/>
            <person name="Racz N."/>
            <person name="Riley R."/>
            <person name="Savchenko A."/>
            <person name="Shiryaev A."/>
            <person name="Soop K."/>
            <person name="Spirin V."/>
            <person name="Szebenyi C."/>
            <person name="Tomsovsky M."/>
            <person name="Tulloss R.E."/>
            <person name="Uehling J."/>
            <person name="Grigoriev I.V."/>
            <person name="Vagvolgyi C."/>
            <person name="Papp T."/>
            <person name="Martin F.M."/>
            <person name="Miettinen O."/>
            <person name="Hibbett D.S."/>
            <person name="Nagy L.G."/>
        </authorList>
    </citation>
    <scope>NUCLEOTIDE SEQUENCE [LARGE SCALE GENOMIC DNA]</scope>
    <source>
        <strain evidence="6 7">CBS 962.96</strain>
    </source>
</reference>
<gene>
    <name evidence="6" type="ORF">K435DRAFT_848446</name>
</gene>
<accession>A0A4S8MV25</accession>
<evidence type="ECO:0000313" key="6">
    <source>
        <dbReference type="EMBL" id="THV07107.1"/>
    </source>
</evidence>
<dbReference type="EMBL" id="ML179039">
    <property type="protein sequence ID" value="THV07107.1"/>
    <property type="molecule type" value="Genomic_DNA"/>
</dbReference>
<protein>
    <recommendedName>
        <fullName evidence="5">MYND-type domain-containing protein</fullName>
    </recommendedName>
</protein>
<keyword evidence="1" id="KW-0479">Metal-binding</keyword>
<sequence length="231" mass="25744">MSSDPIITPMEDLQNLVLDTPGLSCSQCGKAQEKESFSRCSKCHSTYYCSRECQVEHWPIHKSVCRARASAVAAEEQYKTTTLADGKTYVSPEPIRAWYQKNKSAIEHTAIHALEIYKGSSSLQSTHAVVITVELDRTHPDDPGLVRFLDCDRAPLNVAQNFSPVPATQLTQVTKDGFIILFFVDLKNNIKVIEFLEAPSAEPYLQGKKQPDEMWKVTAVVKLNTALPGMD</sequence>
<organism evidence="6 7">
    <name type="scientific">Dendrothele bispora (strain CBS 962.96)</name>
    <dbReference type="NCBI Taxonomy" id="1314807"/>
    <lineage>
        <taxon>Eukaryota</taxon>
        <taxon>Fungi</taxon>
        <taxon>Dikarya</taxon>
        <taxon>Basidiomycota</taxon>
        <taxon>Agaricomycotina</taxon>
        <taxon>Agaricomycetes</taxon>
        <taxon>Agaricomycetidae</taxon>
        <taxon>Agaricales</taxon>
        <taxon>Agaricales incertae sedis</taxon>
        <taxon>Dendrothele</taxon>
    </lineage>
</organism>
<dbReference type="PANTHER" id="PTHR10237">
    <property type="entry name" value="DEFORMED EPIDERMAL AUTOREGULATORY FACTOR 1 HOMOLOG SUPPRESSIN"/>
    <property type="match status" value="1"/>
</dbReference>
<feature type="domain" description="MYND-type" evidence="5">
    <location>
        <begin position="25"/>
        <end position="65"/>
    </location>
</feature>
<dbReference type="GO" id="GO:0005634">
    <property type="term" value="C:nucleus"/>
    <property type="evidence" value="ECO:0007669"/>
    <property type="project" value="TreeGrafter"/>
</dbReference>
<evidence type="ECO:0000256" key="1">
    <source>
        <dbReference type="ARBA" id="ARBA00022723"/>
    </source>
</evidence>
<dbReference type="InterPro" id="IPR002893">
    <property type="entry name" value="Znf_MYND"/>
</dbReference>
<keyword evidence="2 4" id="KW-0863">Zinc-finger</keyword>
<dbReference type="Pfam" id="PF01753">
    <property type="entry name" value="zf-MYND"/>
    <property type="match status" value="1"/>
</dbReference>
<dbReference type="OrthoDB" id="432970at2759"/>
<dbReference type="PROSITE" id="PS01360">
    <property type="entry name" value="ZF_MYND_1"/>
    <property type="match status" value="1"/>
</dbReference>
<keyword evidence="7" id="KW-1185">Reference proteome</keyword>
<evidence type="ECO:0000256" key="4">
    <source>
        <dbReference type="PROSITE-ProRule" id="PRU00134"/>
    </source>
</evidence>
<keyword evidence="3" id="KW-0862">Zinc</keyword>
<evidence type="ECO:0000313" key="7">
    <source>
        <dbReference type="Proteomes" id="UP000297245"/>
    </source>
</evidence>
<evidence type="ECO:0000259" key="5">
    <source>
        <dbReference type="PROSITE" id="PS50865"/>
    </source>
</evidence>
<evidence type="ECO:0000256" key="3">
    <source>
        <dbReference type="ARBA" id="ARBA00022833"/>
    </source>
</evidence>
<dbReference type="Proteomes" id="UP000297245">
    <property type="component" value="Unassembled WGS sequence"/>
</dbReference>
<dbReference type="GO" id="GO:0000981">
    <property type="term" value="F:DNA-binding transcription factor activity, RNA polymerase II-specific"/>
    <property type="evidence" value="ECO:0007669"/>
    <property type="project" value="TreeGrafter"/>
</dbReference>
<proteinExistence type="predicted"/>
<dbReference type="PANTHER" id="PTHR10237:SF14">
    <property type="entry name" value="MYND-TYPE DOMAIN-CONTAINING PROTEIN"/>
    <property type="match status" value="1"/>
</dbReference>
<dbReference type="Gene3D" id="6.10.140.2220">
    <property type="match status" value="1"/>
</dbReference>
<evidence type="ECO:0000256" key="2">
    <source>
        <dbReference type="ARBA" id="ARBA00022771"/>
    </source>
</evidence>
<name>A0A4S8MV25_DENBC</name>
<dbReference type="AlphaFoldDB" id="A0A4S8MV25"/>
<dbReference type="InterPro" id="IPR024119">
    <property type="entry name" value="TF_DEAF-1"/>
</dbReference>
<dbReference type="GO" id="GO:0008270">
    <property type="term" value="F:zinc ion binding"/>
    <property type="evidence" value="ECO:0007669"/>
    <property type="project" value="UniProtKB-KW"/>
</dbReference>
<dbReference type="SUPFAM" id="SSF144232">
    <property type="entry name" value="HIT/MYND zinc finger-like"/>
    <property type="match status" value="1"/>
</dbReference>
<dbReference type="PROSITE" id="PS50865">
    <property type="entry name" value="ZF_MYND_2"/>
    <property type="match status" value="1"/>
</dbReference>